<comment type="caution">
    <text evidence="1">The sequence shown here is derived from an EMBL/GenBank/DDBJ whole genome shotgun (WGS) entry which is preliminary data.</text>
</comment>
<reference evidence="1" key="1">
    <citation type="submission" date="2022-09" db="EMBL/GenBank/DDBJ databases">
        <authorList>
            <person name="Orihara K."/>
        </authorList>
    </citation>
    <scope>NUCLEOTIDE SEQUENCE</scope>
    <source>
        <strain evidence="1">YIT 13062</strain>
    </source>
</reference>
<proteinExistence type="predicted"/>
<sequence length="88" mass="9714">MATALRNLGKEYGETIPILPEAIWIEAMGYDDRPDSDDCIIAVDLGTGDFCYDRILAENPQARAGAVICLDKISEFIRTRTFVDGMGQ</sequence>
<dbReference type="AlphaFoldDB" id="A0AA43P856"/>
<evidence type="ECO:0000313" key="1">
    <source>
        <dbReference type="EMBL" id="MDH7890382.1"/>
    </source>
</evidence>
<name>A0AA43P856_9BIFI</name>
<evidence type="ECO:0000313" key="2">
    <source>
        <dbReference type="Proteomes" id="UP001161916"/>
    </source>
</evidence>
<accession>A0AA43P856</accession>
<gene>
    <name evidence="1" type="ORF">OB951_07235</name>
</gene>
<dbReference type="Proteomes" id="UP001161916">
    <property type="component" value="Unassembled WGS sequence"/>
</dbReference>
<reference evidence="1" key="2">
    <citation type="journal article" date="2023" name="Gut Microbes">
        <title>Characterization of Bifidobacterium kashiwanohense that utilizes both milk- and plant-derived oligosaccharides.</title>
        <authorList>
            <person name="Orihara K."/>
            <person name="Yahagi K."/>
            <person name="Saito Y."/>
            <person name="Watanabe Y."/>
            <person name="Sasai T."/>
            <person name="Hara T."/>
            <person name="Tsukuda N."/>
            <person name="Oki K."/>
            <person name="Fujimoto J."/>
            <person name="Matsuki T."/>
        </authorList>
    </citation>
    <scope>NUCLEOTIDE SEQUENCE</scope>
    <source>
        <strain evidence="1">YIT 13062</strain>
    </source>
</reference>
<dbReference type="EMBL" id="JAOPMH010000007">
    <property type="protein sequence ID" value="MDH7890382.1"/>
    <property type="molecule type" value="Genomic_DNA"/>
</dbReference>
<protein>
    <submittedName>
        <fullName evidence="1">Uncharacterized protein</fullName>
    </submittedName>
</protein>
<dbReference type="RefSeq" id="WP_154303947.1">
    <property type="nucleotide sequence ID" value="NZ_CP026729.1"/>
</dbReference>
<organism evidence="1 2">
    <name type="scientific">Bifidobacterium catenulatum subsp. kashiwanohense</name>
    <dbReference type="NCBI Taxonomy" id="630129"/>
    <lineage>
        <taxon>Bacteria</taxon>
        <taxon>Bacillati</taxon>
        <taxon>Actinomycetota</taxon>
        <taxon>Actinomycetes</taxon>
        <taxon>Bifidobacteriales</taxon>
        <taxon>Bifidobacteriaceae</taxon>
        <taxon>Bifidobacterium</taxon>
    </lineage>
</organism>